<dbReference type="PATRIC" id="fig|188932.3.peg.2806"/>
<evidence type="ECO:0000313" key="3">
    <source>
        <dbReference type="Proteomes" id="UP000071561"/>
    </source>
</evidence>
<evidence type="ECO:0000259" key="1">
    <source>
        <dbReference type="Pfam" id="PF07484"/>
    </source>
</evidence>
<proteinExistence type="predicted"/>
<dbReference type="Pfam" id="PF07484">
    <property type="entry name" value="Collar"/>
    <property type="match status" value="1"/>
</dbReference>
<reference evidence="2 3" key="1">
    <citation type="submission" date="2016-03" db="EMBL/GenBank/DDBJ databases">
        <title>Complete genome sequence of Pedobacter cryoconitis PAMC 27485.</title>
        <authorList>
            <person name="Lee J."/>
            <person name="Kim O.-S."/>
        </authorList>
    </citation>
    <scope>NUCLEOTIDE SEQUENCE [LARGE SCALE GENOMIC DNA]</scope>
    <source>
        <strain evidence="2 3">PAMC 27485</strain>
    </source>
</reference>
<keyword evidence="3" id="KW-1185">Reference proteome</keyword>
<dbReference type="InterPro" id="IPR037053">
    <property type="entry name" value="Phage_tail_collar_dom_sf"/>
</dbReference>
<dbReference type="KEGG" id="pcm:AY601_2694"/>
<name>A0A127VE67_9SPHI</name>
<dbReference type="RefSeq" id="WP_068401873.1">
    <property type="nucleotide sequence ID" value="NZ_CP014504.1"/>
</dbReference>
<dbReference type="EMBL" id="CP014504">
    <property type="protein sequence ID" value="AMP99579.1"/>
    <property type="molecule type" value="Genomic_DNA"/>
</dbReference>
<dbReference type="SUPFAM" id="SSF88874">
    <property type="entry name" value="Receptor-binding domain of short tail fibre protein gp12"/>
    <property type="match status" value="1"/>
</dbReference>
<feature type="domain" description="Phage tail collar" evidence="1">
    <location>
        <begin position="9"/>
        <end position="65"/>
    </location>
</feature>
<accession>A0A127VE67</accession>
<dbReference type="InterPro" id="IPR011083">
    <property type="entry name" value="Phage_tail_collar_dom"/>
</dbReference>
<evidence type="ECO:0000313" key="2">
    <source>
        <dbReference type="EMBL" id="AMP99579.1"/>
    </source>
</evidence>
<gene>
    <name evidence="2" type="ORF">AY601_2694</name>
</gene>
<dbReference type="Proteomes" id="UP000071561">
    <property type="component" value="Chromosome"/>
</dbReference>
<dbReference type="OrthoDB" id="9810174at2"/>
<sequence>MSAAQPYIGEITIFGGNFAPLGWAFCDGSLLAISEYDTLFNLIGTTYGGDGQNTFGVPDLRGRVPIHMGTNPQSGTNYVIGQMAGVESVTLIPNQLPAHAHVVTGELTMKVRANDPDNQPSPVDNGIAIAPGKRYFSRTPTASGLMPLDTSIVLSGAGNSQAHNNMQPYMALNFIISLFGIYPTPD</sequence>
<dbReference type="Gene3D" id="3.90.1340.10">
    <property type="entry name" value="Phage tail collar domain"/>
    <property type="match status" value="1"/>
</dbReference>
<dbReference type="AlphaFoldDB" id="A0A127VE67"/>
<protein>
    <submittedName>
        <fullName evidence="2">Tail collar protein</fullName>
    </submittedName>
</protein>
<organism evidence="2 3">
    <name type="scientific">Pedobacter cryoconitis</name>
    <dbReference type="NCBI Taxonomy" id="188932"/>
    <lineage>
        <taxon>Bacteria</taxon>
        <taxon>Pseudomonadati</taxon>
        <taxon>Bacteroidota</taxon>
        <taxon>Sphingobacteriia</taxon>
        <taxon>Sphingobacteriales</taxon>
        <taxon>Sphingobacteriaceae</taxon>
        <taxon>Pedobacter</taxon>
    </lineage>
</organism>